<evidence type="ECO:0008006" key="4">
    <source>
        <dbReference type="Google" id="ProtNLM"/>
    </source>
</evidence>
<evidence type="ECO:0000313" key="2">
    <source>
        <dbReference type="EMBL" id="KIM89863.1"/>
    </source>
</evidence>
<dbReference type="InParanoid" id="A0A0C3BTH3"/>
<keyword evidence="3" id="KW-1185">Reference proteome</keyword>
<organism evidence="2 3">
    <name type="scientific">Piloderma croceum (strain F 1598)</name>
    <dbReference type="NCBI Taxonomy" id="765440"/>
    <lineage>
        <taxon>Eukaryota</taxon>
        <taxon>Fungi</taxon>
        <taxon>Dikarya</taxon>
        <taxon>Basidiomycota</taxon>
        <taxon>Agaricomycotina</taxon>
        <taxon>Agaricomycetes</taxon>
        <taxon>Agaricomycetidae</taxon>
        <taxon>Atheliales</taxon>
        <taxon>Atheliaceae</taxon>
        <taxon>Piloderma</taxon>
    </lineage>
</organism>
<dbReference type="EMBL" id="KN832974">
    <property type="protein sequence ID" value="KIM89863.1"/>
    <property type="molecule type" value="Genomic_DNA"/>
</dbReference>
<accession>A0A0C3BTH3</accession>
<dbReference type="STRING" id="765440.A0A0C3BTH3"/>
<reference evidence="2 3" key="1">
    <citation type="submission" date="2014-04" db="EMBL/GenBank/DDBJ databases">
        <authorList>
            <consortium name="DOE Joint Genome Institute"/>
            <person name="Kuo A."/>
            <person name="Tarkka M."/>
            <person name="Buscot F."/>
            <person name="Kohler A."/>
            <person name="Nagy L.G."/>
            <person name="Floudas D."/>
            <person name="Copeland A."/>
            <person name="Barry K.W."/>
            <person name="Cichocki N."/>
            <person name="Veneault-Fourrey C."/>
            <person name="LaButti K."/>
            <person name="Lindquist E.A."/>
            <person name="Lipzen A."/>
            <person name="Lundell T."/>
            <person name="Morin E."/>
            <person name="Murat C."/>
            <person name="Sun H."/>
            <person name="Tunlid A."/>
            <person name="Henrissat B."/>
            <person name="Grigoriev I.V."/>
            <person name="Hibbett D.S."/>
            <person name="Martin F."/>
            <person name="Nordberg H.P."/>
            <person name="Cantor M.N."/>
            <person name="Hua S.X."/>
        </authorList>
    </citation>
    <scope>NUCLEOTIDE SEQUENCE [LARGE SCALE GENOMIC DNA]</scope>
    <source>
        <strain evidence="2 3">F 1598</strain>
    </source>
</reference>
<sequence>MDGIPGDDDFGDDGTRNDTPDEPEDPEDPDDEPPDNNPDDDDDDMQNNLAHAIAVTGPAKLCMFLIQLRLSFNDRPRTFADDRNKVNFTISYLKGIALAHFENSLIEPDPLHPPAWSDDYGDFIVELNMYFGSLDLVGGSESKLENLSMKSTQCIAKYLVEFNRLTTITGWDNHAL</sequence>
<feature type="compositionally biased region" description="Acidic residues" evidence="1">
    <location>
        <begin position="1"/>
        <end position="12"/>
    </location>
</feature>
<reference evidence="3" key="2">
    <citation type="submission" date="2015-01" db="EMBL/GenBank/DDBJ databases">
        <title>Evolutionary Origins and Diversification of the Mycorrhizal Mutualists.</title>
        <authorList>
            <consortium name="DOE Joint Genome Institute"/>
            <consortium name="Mycorrhizal Genomics Consortium"/>
            <person name="Kohler A."/>
            <person name="Kuo A."/>
            <person name="Nagy L.G."/>
            <person name="Floudas D."/>
            <person name="Copeland A."/>
            <person name="Barry K.W."/>
            <person name="Cichocki N."/>
            <person name="Veneault-Fourrey C."/>
            <person name="LaButti K."/>
            <person name="Lindquist E.A."/>
            <person name="Lipzen A."/>
            <person name="Lundell T."/>
            <person name="Morin E."/>
            <person name="Murat C."/>
            <person name="Riley R."/>
            <person name="Ohm R."/>
            <person name="Sun H."/>
            <person name="Tunlid A."/>
            <person name="Henrissat B."/>
            <person name="Grigoriev I.V."/>
            <person name="Hibbett D.S."/>
            <person name="Martin F."/>
        </authorList>
    </citation>
    <scope>NUCLEOTIDE SEQUENCE [LARGE SCALE GENOMIC DNA]</scope>
    <source>
        <strain evidence="3">F 1598</strain>
    </source>
</reference>
<feature type="compositionally biased region" description="Acidic residues" evidence="1">
    <location>
        <begin position="20"/>
        <end position="45"/>
    </location>
</feature>
<dbReference type="HOGENOM" id="CLU_1525735_0_0_1"/>
<dbReference type="AlphaFoldDB" id="A0A0C3BTH3"/>
<evidence type="ECO:0000256" key="1">
    <source>
        <dbReference type="SAM" id="MobiDB-lite"/>
    </source>
</evidence>
<dbReference type="Proteomes" id="UP000054166">
    <property type="component" value="Unassembled WGS sequence"/>
</dbReference>
<evidence type="ECO:0000313" key="3">
    <source>
        <dbReference type="Proteomes" id="UP000054166"/>
    </source>
</evidence>
<feature type="region of interest" description="Disordered" evidence="1">
    <location>
        <begin position="1"/>
        <end position="46"/>
    </location>
</feature>
<protein>
    <recommendedName>
        <fullName evidence="4">Retrotransposon gag domain-containing protein</fullName>
    </recommendedName>
</protein>
<proteinExistence type="predicted"/>
<name>A0A0C3BTH3_PILCF</name>
<dbReference type="OrthoDB" id="2691415at2759"/>
<gene>
    <name evidence="2" type="ORF">PILCRDRAFT_2140</name>
</gene>